<accession>A0AAE0NHE5</accession>
<dbReference type="Proteomes" id="UP001285441">
    <property type="component" value="Unassembled WGS sequence"/>
</dbReference>
<dbReference type="EMBL" id="JAULSW010000005">
    <property type="protein sequence ID" value="KAK3381479.1"/>
    <property type="molecule type" value="Genomic_DNA"/>
</dbReference>
<feature type="signal peptide" evidence="1">
    <location>
        <begin position="1"/>
        <end position="21"/>
    </location>
</feature>
<evidence type="ECO:0000259" key="2">
    <source>
        <dbReference type="Pfam" id="PF24808"/>
    </source>
</evidence>
<dbReference type="InterPro" id="IPR056124">
    <property type="entry name" value="DUF7707"/>
</dbReference>
<dbReference type="Pfam" id="PF24808">
    <property type="entry name" value="DUF7707"/>
    <property type="match status" value="1"/>
</dbReference>
<keyword evidence="4" id="KW-1185">Reference proteome</keyword>
<dbReference type="AlphaFoldDB" id="A0AAE0NHE5"/>
<comment type="caution">
    <text evidence="3">The sequence shown here is derived from an EMBL/GenBank/DDBJ whole genome shotgun (WGS) entry which is preliminary data.</text>
</comment>
<sequence length="323" mass="32875">MFSKKSTVGLMALAFAVSASAASICTKFPARQVPVHGTPQFGNHMCSDQIDTCSALCGSIGTSANTCTSDNNGDDNPFQSKTYCYECVCADDTVPNLAPYWNTIPHDYCVRVQADCEWLSSLAGNWKERTDPAYPCVLCGPEFVYPSSSPSSAVPASSTPAPSVRSTASASDVAVSSSSAGAAASSSASSVEYTTSTVYSTSTYTVTKCPATVTNCPVGKVTTEVIAVTTTVCPVSEAGESTPAAPVITSSSAAPVADTHPGSFITTSTTAYSIAYSSAYTNSTTKSYPSPSATHSAVVTGAAGMFKPAMGVLGMALAGALAL</sequence>
<protein>
    <recommendedName>
        <fullName evidence="2">DUF7707 domain-containing protein</fullName>
    </recommendedName>
</protein>
<reference evidence="3" key="2">
    <citation type="submission" date="2023-06" db="EMBL/GenBank/DDBJ databases">
        <authorList>
            <consortium name="Lawrence Berkeley National Laboratory"/>
            <person name="Haridas S."/>
            <person name="Hensen N."/>
            <person name="Bonometti L."/>
            <person name="Westerberg I."/>
            <person name="Brannstrom I.O."/>
            <person name="Guillou S."/>
            <person name="Cros-Aarteil S."/>
            <person name="Calhoun S."/>
            <person name="Kuo A."/>
            <person name="Mondo S."/>
            <person name="Pangilinan J."/>
            <person name="Riley R."/>
            <person name="LaButti K."/>
            <person name="Andreopoulos B."/>
            <person name="Lipzen A."/>
            <person name="Chen C."/>
            <person name="Yanf M."/>
            <person name="Daum C."/>
            <person name="Ng V."/>
            <person name="Clum A."/>
            <person name="Steindorff A."/>
            <person name="Ohm R."/>
            <person name="Martin F."/>
            <person name="Silar P."/>
            <person name="Natvig D."/>
            <person name="Lalanne C."/>
            <person name="Gautier V."/>
            <person name="Ament-velasquez S.L."/>
            <person name="Kruys A."/>
            <person name="Hutchinson M.I."/>
            <person name="Powell A.J."/>
            <person name="Barry K."/>
            <person name="Miller A.N."/>
            <person name="Grigoriev I.V."/>
            <person name="Debuchy R."/>
            <person name="Gladieux P."/>
            <person name="Thoren M.H."/>
            <person name="Johannesson H."/>
        </authorList>
    </citation>
    <scope>NUCLEOTIDE SEQUENCE</scope>
    <source>
        <strain evidence="3">CBS 232.78</strain>
    </source>
</reference>
<keyword evidence="1" id="KW-0732">Signal</keyword>
<organism evidence="3 4">
    <name type="scientific">Podospora didyma</name>
    <dbReference type="NCBI Taxonomy" id="330526"/>
    <lineage>
        <taxon>Eukaryota</taxon>
        <taxon>Fungi</taxon>
        <taxon>Dikarya</taxon>
        <taxon>Ascomycota</taxon>
        <taxon>Pezizomycotina</taxon>
        <taxon>Sordariomycetes</taxon>
        <taxon>Sordariomycetidae</taxon>
        <taxon>Sordariales</taxon>
        <taxon>Podosporaceae</taxon>
        <taxon>Podospora</taxon>
    </lineage>
</organism>
<proteinExistence type="predicted"/>
<reference evidence="3" key="1">
    <citation type="journal article" date="2023" name="Mol. Phylogenet. Evol.">
        <title>Genome-scale phylogeny and comparative genomics of the fungal order Sordariales.</title>
        <authorList>
            <person name="Hensen N."/>
            <person name="Bonometti L."/>
            <person name="Westerberg I."/>
            <person name="Brannstrom I.O."/>
            <person name="Guillou S."/>
            <person name="Cros-Aarteil S."/>
            <person name="Calhoun S."/>
            <person name="Haridas S."/>
            <person name="Kuo A."/>
            <person name="Mondo S."/>
            <person name="Pangilinan J."/>
            <person name="Riley R."/>
            <person name="LaButti K."/>
            <person name="Andreopoulos B."/>
            <person name="Lipzen A."/>
            <person name="Chen C."/>
            <person name="Yan M."/>
            <person name="Daum C."/>
            <person name="Ng V."/>
            <person name="Clum A."/>
            <person name="Steindorff A."/>
            <person name="Ohm R.A."/>
            <person name="Martin F."/>
            <person name="Silar P."/>
            <person name="Natvig D.O."/>
            <person name="Lalanne C."/>
            <person name="Gautier V."/>
            <person name="Ament-Velasquez S.L."/>
            <person name="Kruys A."/>
            <person name="Hutchinson M.I."/>
            <person name="Powell A.J."/>
            <person name="Barry K."/>
            <person name="Miller A.N."/>
            <person name="Grigoriev I.V."/>
            <person name="Debuchy R."/>
            <person name="Gladieux P."/>
            <person name="Hiltunen Thoren M."/>
            <person name="Johannesson H."/>
        </authorList>
    </citation>
    <scope>NUCLEOTIDE SEQUENCE</scope>
    <source>
        <strain evidence="3">CBS 232.78</strain>
    </source>
</reference>
<gene>
    <name evidence="3" type="ORF">B0H63DRAFT_475813</name>
</gene>
<feature type="domain" description="DUF7707" evidence="2">
    <location>
        <begin position="43"/>
        <end position="117"/>
    </location>
</feature>
<evidence type="ECO:0000313" key="3">
    <source>
        <dbReference type="EMBL" id="KAK3381479.1"/>
    </source>
</evidence>
<evidence type="ECO:0000313" key="4">
    <source>
        <dbReference type="Proteomes" id="UP001285441"/>
    </source>
</evidence>
<feature type="chain" id="PRO_5042169172" description="DUF7707 domain-containing protein" evidence="1">
    <location>
        <begin position="22"/>
        <end position="323"/>
    </location>
</feature>
<name>A0AAE0NHE5_9PEZI</name>
<evidence type="ECO:0000256" key="1">
    <source>
        <dbReference type="SAM" id="SignalP"/>
    </source>
</evidence>